<gene>
    <name evidence="1" type="ordered locus">FsymDg_4327</name>
</gene>
<dbReference type="RefSeq" id="WP_013875445.1">
    <property type="nucleotide sequence ID" value="NC_015656.1"/>
</dbReference>
<dbReference type="EMBL" id="CP002801">
    <property type="protein sequence ID" value="AEH11584.1"/>
    <property type="molecule type" value="Genomic_DNA"/>
</dbReference>
<sequence length="115" mass="12756">MTRHTVTYGADFLATAQATYPDSRSTRYSGPTFHEFMALPVRSARFAFANNWDALPSTMSGAARLVILEPSGVFGPIVFYAVLVARPTGLIVEIADFEEDRAYWDTFVDPDDPDD</sequence>
<reference evidence="1 2" key="1">
    <citation type="submission" date="2011-05" db="EMBL/GenBank/DDBJ databases">
        <title>Complete sequence of chromosome of Frankia symbiont of Datisca glomerata.</title>
        <authorList>
            <consortium name="US DOE Joint Genome Institute"/>
            <person name="Lucas S."/>
            <person name="Han J."/>
            <person name="Lapidus A."/>
            <person name="Cheng J.-F."/>
            <person name="Goodwin L."/>
            <person name="Pitluck S."/>
            <person name="Peters L."/>
            <person name="Mikhailova N."/>
            <person name="Chertkov O."/>
            <person name="Teshima H."/>
            <person name="Han C."/>
            <person name="Tapia R."/>
            <person name="Land M."/>
            <person name="Hauser L."/>
            <person name="Kyrpides N."/>
            <person name="Ivanova N."/>
            <person name="Pagani I."/>
            <person name="Berry A."/>
            <person name="Pawlowski K."/>
            <person name="Persson T."/>
            <person name="Vanden Heuvel B."/>
            <person name="Benson D."/>
            <person name="Woyke T."/>
        </authorList>
    </citation>
    <scope>NUCLEOTIDE SEQUENCE [LARGE SCALE GENOMIC DNA]</scope>
    <source>
        <strain evidence="2">4085684</strain>
    </source>
</reference>
<dbReference type="KEGG" id="fsy:FsymDg_4327"/>
<evidence type="ECO:0000313" key="2">
    <source>
        <dbReference type="Proteomes" id="UP000001549"/>
    </source>
</evidence>
<dbReference type="Proteomes" id="UP000001549">
    <property type="component" value="Chromosome"/>
</dbReference>
<name>F8AYL6_9ACTN</name>
<organism evidence="1 2">
    <name type="scientific">Candidatus Protofrankia datiscae</name>
    <dbReference type="NCBI Taxonomy" id="2716812"/>
    <lineage>
        <taxon>Bacteria</taxon>
        <taxon>Bacillati</taxon>
        <taxon>Actinomycetota</taxon>
        <taxon>Actinomycetes</taxon>
        <taxon>Frankiales</taxon>
        <taxon>Frankiaceae</taxon>
        <taxon>Protofrankia</taxon>
    </lineage>
</organism>
<protein>
    <submittedName>
        <fullName evidence="1">Uncharacterized protein</fullName>
    </submittedName>
</protein>
<dbReference type="HOGENOM" id="CLU_2105380_0_0_11"/>
<proteinExistence type="predicted"/>
<dbReference type="AlphaFoldDB" id="F8AYL6"/>
<evidence type="ECO:0000313" key="1">
    <source>
        <dbReference type="EMBL" id="AEH11584.1"/>
    </source>
</evidence>
<keyword evidence="2" id="KW-1185">Reference proteome</keyword>
<accession>F8AYL6</accession>